<proteinExistence type="predicted"/>
<dbReference type="Pfam" id="PF11911">
    <property type="entry name" value="DUF3429"/>
    <property type="match status" value="1"/>
</dbReference>
<evidence type="ECO:0000313" key="3">
    <source>
        <dbReference type="Proteomes" id="UP001139408"/>
    </source>
</evidence>
<gene>
    <name evidence="2" type="ORF">L2749_20165</name>
</gene>
<dbReference type="InterPro" id="IPR021836">
    <property type="entry name" value="DUF3429"/>
</dbReference>
<dbReference type="RefSeq" id="WP_188926965.1">
    <property type="nucleotide sequence ID" value="NZ_BMQI01000067.1"/>
</dbReference>
<dbReference type="PANTHER" id="PTHR15887:SF1">
    <property type="entry name" value="TRANSMEMBRANE PROTEIN 69"/>
    <property type="match status" value="1"/>
</dbReference>
<sequence>MKHISTWQWLGFAGLIPFIVLSLLAFNHSVLSPEHTLLGFISYSAIILSFMAGTLWGKAVVLSPDDNIAKLLIVSNVIALGCWIALLTPFELSALILLLSGYLYLLFVEFKAKQLSSSASYMTLRTILTSVVALCHAVVMLSLYQ</sequence>
<feature type="transmembrane region" description="Helical" evidence="1">
    <location>
        <begin position="92"/>
        <end position="110"/>
    </location>
</feature>
<accession>A0A9X2CFL9</accession>
<organism evidence="2 3">
    <name type="scientific">Shewanella algicola</name>
    <dbReference type="NCBI Taxonomy" id="640633"/>
    <lineage>
        <taxon>Bacteria</taxon>
        <taxon>Pseudomonadati</taxon>
        <taxon>Pseudomonadota</taxon>
        <taxon>Gammaproteobacteria</taxon>
        <taxon>Alteromonadales</taxon>
        <taxon>Shewanellaceae</taxon>
        <taxon>Shewanella</taxon>
    </lineage>
</organism>
<evidence type="ECO:0000313" key="2">
    <source>
        <dbReference type="EMBL" id="MCL1107532.1"/>
    </source>
</evidence>
<feature type="transmembrane region" description="Helical" evidence="1">
    <location>
        <begin position="122"/>
        <end position="144"/>
    </location>
</feature>
<dbReference type="PANTHER" id="PTHR15887">
    <property type="entry name" value="TRANSMEMBRANE PROTEIN 69"/>
    <property type="match status" value="1"/>
</dbReference>
<comment type="caution">
    <text evidence="2">The sequence shown here is derived from an EMBL/GenBank/DDBJ whole genome shotgun (WGS) entry which is preliminary data.</text>
</comment>
<keyword evidence="1" id="KW-0472">Membrane</keyword>
<feature type="transmembrane region" description="Helical" evidence="1">
    <location>
        <begin position="7"/>
        <end position="25"/>
    </location>
</feature>
<protein>
    <submittedName>
        <fullName evidence="2">DUF3429 domain-containing protein</fullName>
    </submittedName>
</protein>
<reference evidence="2" key="1">
    <citation type="submission" date="2022-01" db="EMBL/GenBank/DDBJ databases">
        <title>Whole genome-based taxonomy of the Shewanellaceae.</title>
        <authorList>
            <person name="Martin-Rodriguez A.J."/>
        </authorList>
    </citation>
    <scope>NUCLEOTIDE SEQUENCE</scope>
    <source>
        <strain evidence="2">DSM 23803</strain>
    </source>
</reference>
<dbReference type="Proteomes" id="UP001139408">
    <property type="component" value="Unassembled WGS sequence"/>
</dbReference>
<evidence type="ECO:0000256" key="1">
    <source>
        <dbReference type="SAM" id="Phobius"/>
    </source>
</evidence>
<dbReference type="EMBL" id="JAKILJ010000066">
    <property type="protein sequence ID" value="MCL1107532.1"/>
    <property type="molecule type" value="Genomic_DNA"/>
</dbReference>
<feature type="transmembrane region" description="Helical" evidence="1">
    <location>
        <begin position="37"/>
        <end position="56"/>
    </location>
</feature>
<dbReference type="AlphaFoldDB" id="A0A9X2CFL9"/>
<keyword evidence="3" id="KW-1185">Reference proteome</keyword>
<keyword evidence="1" id="KW-0812">Transmembrane</keyword>
<name>A0A9X2CFL9_9GAMM</name>
<keyword evidence="1" id="KW-1133">Transmembrane helix</keyword>